<dbReference type="EMBL" id="DVLT01000008">
    <property type="protein sequence ID" value="HIU01950.1"/>
    <property type="molecule type" value="Genomic_DNA"/>
</dbReference>
<keyword evidence="3" id="KW-0067">ATP-binding</keyword>
<comment type="caution">
    <text evidence="5">The sequence shown here is derived from an EMBL/GenBank/DDBJ whole genome shotgun (WGS) entry which is preliminary data.</text>
</comment>
<evidence type="ECO:0000313" key="5">
    <source>
        <dbReference type="EMBL" id="HIU01950.1"/>
    </source>
</evidence>
<dbReference type="SMART" id="SM00382">
    <property type="entry name" value="AAA"/>
    <property type="match status" value="2"/>
</dbReference>
<evidence type="ECO:0000259" key="4">
    <source>
        <dbReference type="SMART" id="SM00382"/>
    </source>
</evidence>
<dbReference type="Pfam" id="PF00004">
    <property type="entry name" value="AAA"/>
    <property type="match status" value="2"/>
</dbReference>
<dbReference type="InterPro" id="IPR003959">
    <property type="entry name" value="ATPase_AAA_core"/>
</dbReference>
<protein>
    <submittedName>
        <fullName evidence="5">AAA family ATPase</fullName>
    </submittedName>
</protein>
<keyword evidence="2" id="KW-0547">Nucleotide-binding</keyword>
<reference evidence="5" key="2">
    <citation type="journal article" date="2021" name="PeerJ">
        <title>Extensive microbial diversity within the chicken gut microbiome revealed by metagenomics and culture.</title>
        <authorList>
            <person name="Gilroy R."/>
            <person name="Ravi A."/>
            <person name="Getino M."/>
            <person name="Pursley I."/>
            <person name="Horton D.L."/>
            <person name="Alikhan N.F."/>
            <person name="Baker D."/>
            <person name="Gharbi K."/>
            <person name="Hall N."/>
            <person name="Watson M."/>
            <person name="Adriaenssens E.M."/>
            <person name="Foster-Nyarko E."/>
            <person name="Jarju S."/>
            <person name="Secka A."/>
            <person name="Antonio M."/>
            <person name="Oren A."/>
            <person name="Chaudhuri R.R."/>
            <person name="La Ragione R."/>
            <person name="Hildebrand F."/>
            <person name="Pallen M.J."/>
        </authorList>
    </citation>
    <scope>NUCLEOTIDE SEQUENCE</scope>
    <source>
        <strain evidence="5">CHK187-14744</strain>
    </source>
</reference>
<dbReference type="CDD" id="cd00009">
    <property type="entry name" value="AAA"/>
    <property type="match status" value="1"/>
</dbReference>
<dbReference type="SUPFAM" id="SSF52540">
    <property type="entry name" value="P-loop containing nucleoside triphosphate hydrolases"/>
    <property type="match status" value="2"/>
</dbReference>
<dbReference type="Gene3D" id="1.10.8.60">
    <property type="match status" value="1"/>
</dbReference>
<dbReference type="FunFam" id="3.40.50.300:FF:000216">
    <property type="entry name" value="Type VII secretion ATPase EccA"/>
    <property type="match status" value="1"/>
</dbReference>
<name>A0A9D1HG51_9FIRM</name>
<dbReference type="PRINTS" id="PR00819">
    <property type="entry name" value="CBXCFQXSUPER"/>
</dbReference>
<evidence type="ECO:0000313" key="6">
    <source>
        <dbReference type="Proteomes" id="UP000824164"/>
    </source>
</evidence>
<dbReference type="GO" id="GO:0005524">
    <property type="term" value="F:ATP binding"/>
    <property type="evidence" value="ECO:0007669"/>
    <property type="project" value="UniProtKB-KW"/>
</dbReference>
<evidence type="ECO:0000256" key="3">
    <source>
        <dbReference type="ARBA" id="ARBA00022840"/>
    </source>
</evidence>
<comment type="similarity">
    <text evidence="1">Belongs to the CbxX/CfxQ family.</text>
</comment>
<dbReference type="InterPro" id="IPR003593">
    <property type="entry name" value="AAA+_ATPase"/>
</dbReference>
<evidence type="ECO:0000256" key="1">
    <source>
        <dbReference type="ARBA" id="ARBA00010378"/>
    </source>
</evidence>
<dbReference type="Proteomes" id="UP000824164">
    <property type="component" value="Unassembled WGS sequence"/>
</dbReference>
<dbReference type="InterPro" id="IPR000641">
    <property type="entry name" value="CbxX/CfxQ"/>
</dbReference>
<dbReference type="Gene3D" id="3.40.50.300">
    <property type="entry name" value="P-loop containing nucleotide triphosphate hydrolases"/>
    <property type="match status" value="2"/>
</dbReference>
<dbReference type="GO" id="GO:0016887">
    <property type="term" value="F:ATP hydrolysis activity"/>
    <property type="evidence" value="ECO:0007669"/>
    <property type="project" value="InterPro"/>
</dbReference>
<sequence>MKTSYYDRENLGTRLFAYYGNTGDLFVDETLYPQTICQALHRELRVHGYERIVFYNYKDGAYFLDEGSKKLWYGRTEEKPKTDLFGSKRLIKGSLRPKPKTDDKKEKLSFTVAPAEMMRTAEHFVNDKEIATAVIFPNGIETLKEFAGVENGKILDDFFVRITESSIERVMNPNVVIFLFNRSRSQVETILSGKEKESLHKYLMDVSLTTSHTIPLPGKKEIRNTLNYLRIHGTNGRKLNVACKDLDVISDLIARKIARNVSEMDAGDLYGGDELKTYNLERTIRYLMIHFSGEGALLNEAACRRICRRKDEKTALEKLNDLTGMKPVKDAVNGFLNLNRNQGQADRYATPDRLSRPAGRPKNQRTNLHFVLTGSKGTGKTTAARLLGEILCEYGFLTTGHTIVTSPARLVGSVRGASEQNIRQAVEDAIGGVLFIDEAYELAGEPEIVTQIVADMDRFKGEFSLVMAGYPDRMEELMETNEGLKGRFGDNWIRIEDYKPEELEQIFKKMAADKGFAVSEELESILPDFFENWYYAKRTTEWANAREAENLLGAMMKYCPDGVLTPDQIPETLKIYTTDQAQEDAMDQLEHMVGLSGVKKEIRKMIRQSRFEGTAPPKHFIFAGNPGTGKTTVARILGLVLKKAGVLKRGHVVTTDPSQLIAGYKGQSAIKAREVFDTAVDGVLFIDEAYGLLPSNALGKETDFGGAVMDMLLKYTDPSNGQPICFVCAGYERDMKAFLDYNPGLSRRFHVIRFDNYSVDELMEILGRVLEAAGYEAEPGYMEAARANFSANIRQIQEKYNGGYVSGYFASSKDRLFERLEETYGDGEVPKKELKRLLRRDAP</sequence>
<accession>A0A9D1HG51</accession>
<feature type="domain" description="AAA+ ATPase" evidence="4">
    <location>
        <begin position="616"/>
        <end position="755"/>
    </location>
</feature>
<dbReference type="InterPro" id="IPR027417">
    <property type="entry name" value="P-loop_NTPase"/>
</dbReference>
<proteinExistence type="inferred from homology"/>
<evidence type="ECO:0000256" key="2">
    <source>
        <dbReference type="ARBA" id="ARBA00022741"/>
    </source>
</evidence>
<dbReference type="PANTHER" id="PTHR43392:SF2">
    <property type="entry name" value="AAA-TYPE ATPASE FAMILY PROTEIN _ ANKYRIN REPEAT FAMILY PROTEIN"/>
    <property type="match status" value="1"/>
</dbReference>
<reference evidence="5" key="1">
    <citation type="submission" date="2020-10" db="EMBL/GenBank/DDBJ databases">
        <authorList>
            <person name="Gilroy R."/>
        </authorList>
    </citation>
    <scope>NUCLEOTIDE SEQUENCE</scope>
    <source>
        <strain evidence="5">CHK187-14744</strain>
    </source>
</reference>
<dbReference type="PANTHER" id="PTHR43392">
    <property type="entry name" value="AAA-TYPE ATPASE FAMILY PROTEIN / ANKYRIN REPEAT FAMILY PROTEIN"/>
    <property type="match status" value="1"/>
</dbReference>
<feature type="domain" description="AAA+ ATPase" evidence="4">
    <location>
        <begin position="366"/>
        <end position="479"/>
    </location>
</feature>
<organism evidence="5 6">
    <name type="scientific">Candidatus Onthocola gallistercoris</name>
    <dbReference type="NCBI Taxonomy" id="2840876"/>
    <lineage>
        <taxon>Bacteria</taxon>
        <taxon>Bacillati</taxon>
        <taxon>Bacillota</taxon>
        <taxon>Bacilli</taxon>
        <taxon>Candidatus Onthocola</taxon>
    </lineage>
</organism>
<gene>
    <name evidence="5" type="ORF">IAB63_01705</name>
</gene>
<dbReference type="AlphaFoldDB" id="A0A9D1HG51"/>
<dbReference type="InterPro" id="IPR050773">
    <property type="entry name" value="CbxX/CfxQ_RuBisCO_ESX"/>
</dbReference>